<keyword evidence="6" id="KW-1185">Reference proteome</keyword>
<dbReference type="AlphaFoldDB" id="A0AAU9CTE4"/>
<dbReference type="Pfam" id="PF00005">
    <property type="entry name" value="ABC_tran"/>
    <property type="match status" value="1"/>
</dbReference>
<evidence type="ECO:0000256" key="3">
    <source>
        <dbReference type="ARBA" id="ARBA00022840"/>
    </source>
</evidence>
<dbReference type="PANTHER" id="PTHR43023:SF3">
    <property type="entry name" value="PROTEIN TRIGALACTOSYLDIACYLGLYCEROL 3, CHLOROPLASTIC"/>
    <property type="match status" value="1"/>
</dbReference>
<dbReference type="Proteomes" id="UP001321450">
    <property type="component" value="Chromosome"/>
</dbReference>
<keyword evidence="1" id="KW-0813">Transport</keyword>
<dbReference type="Gene3D" id="3.40.50.300">
    <property type="entry name" value="P-loop containing nucleotide triphosphate hydrolases"/>
    <property type="match status" value="1"/>
</dbReference>
<gene>
    <name evidence="5" type="ORF">MIN45_P2046</name>
</gene>
<dbReference type="RefSeq" id="WP_286292088.1">
    <property type="nucleotide sequence ID" value="NZ_AP024718.1"/>
</dbReference>
<dbReference type="KEGG" id="meiy:MIN45_P2046"/>
<dbReference type="InterPro" id="IPR003593">
    <property type="entry name" value="AAA+_ATPase"/>
</dbReference>
<evidence type="ECO:0000256" key="1">
    <source>
        <dbReference type="ARBA" id="ARBA00022448"/>
    </source>
</evidence>
<dbReference type="GO" id="GO:0005524">
    <property type="term" value="F:ATP binding"/>
    <property type="evidence" value="ECO:0007669"/>
    <property type="project" value="UniProtKB-KW"/>
</dbReference>
<evidence type="ECO:0000313" key="5">
    <source>
        <dbReference type="EMBL" id="BCX89673.1"/>
    </source>
</evidence>
<name>A0AAU9CTE4_9GAMM</name>
<dbReference type="PROSITE" id="PS50893">
    <property type="entry name" value="ABC_TRANSPORTER_2"/>
    <property type="match status" value="1"/>
</dbReference>
<evidence type="ECO:0000256" key="2">
    <source>
        <dbReference type="ARBA" id="ARBA00022741"/>
    </source>
</evidence>
<dbReference type="InterPro" id="IPR003439">
    <property type="entry name" value="ABC_transporter-like_ATP-bd"/>
</dbReference>
<accession>A0AAU9CTE4</accession>
<reference evidence="6" key="1">
    <citation type="journal article" date="2024" name="Int. J. Syst. Evol. Microbiol.">
        <title>Methylomarinovum tepidoasis sp. nov., a moderately thermophilic methanotroph of the family Methylothermaceae isolated from a deep-sea hydrothermal field.</title>
        <authorList>
            <person name="Hirayama H."/>
            <person name="Takaki Y."/>
            <person name="Abe M."/>
            <person name="Miyazaki M."/>
            <person name="Uematsu K."/>
            <person name="Matsui Y."/>
            <person name="Takai K."/>
        </authorList>
    </citation>
    <scope>NUCLEOTIDE SEQUENCE [LARGE SCALE GENOMIC DNA]</scope>
    <source>
        <strain evidence="6">IN45</strain>
    </source>
</reference>
<feature type="domain" description="ABC transporter" evidence="4">
    <location>
        <begin position="6"/>
        <end position="243"/>
    </location>
</feature>
<sequence>MDEAVIELKDVHNRFGATVVHEGIDLTVRRGEILAIIGASGSGKSVLLRTMALLHRPTSGQIRLFGCDARRLSGEAERHLRLRLGFMFQNGALFSSLTVFENVRFPLDEHTRLPAFLKRELVMLKIELAGLEAGDAAKYPRQLSGGMVKRAALARTLVLDPEVLFLDEPTSGLDPVTAGAFDALVVELKSLLDLTVVMVTHDLDTLWNATDRVAFLAGHRLVAVAPIRELVHHPHPAVAAYFAARHTRRGGEWKPR</sequence>
<dbReference type="InterPro" id="IPR027417">
    <property type="entry name" value="P-loop_NTPase"/>
</dbReference>
<keyword evidence="2" id="KW-0547">Nucleotide-binding</keyword>
<proteinExistence type="predicted"/>
<keyword evidence="3 5" id="KW-0067">ATP-binding</keyword>
<dbReference type="SUPFAM" id="SSF52540">
    <property type="entry name" value="P-loop containing nucleoside triphosphate hydrolases"/>
    <property type="match status" value="1"/>
</dbReference>
<protein>
    <submittedName>
        <fullName evidence="5">Phospholipid/cholesterol/gamma-HCH transport system ATP-binding protein</fullName>
    </submittedName>
</protein>
<dbReference type="PANTHER" id="PTHR43023">
    <property type="entry name" value="PROTEIN TRIGALACTOSYLDIACYLGLYCEROL 3, CHLOROPLASTIC"/>
    <property type="match status" value="1"/>
</dbReference>
<organism evidence="5 6">
    <name type="scientific">Methylomarinovum tepidoasis</name>
    <dbReference type="NCBI Taxonomy" id="2840183"/>
    <lineage>
        <taxon>Bacteria</taxon>
        <taxon>Pseudomonadati</taxon>
        <taxon>Pseudomonadota</taxon>
        <taxon>Gammaproteobacteria</taxon>
        <taxon>Methylococcales</taxon>
        <taxon>Methylothermaceae</taxon>
        <taxon>Methylomarinovum</taxon>
    </lineage>
</organism>
<dbReference type="SMART" id="SM00382">
    <property type="entry name" value="AAA"/>
    <property type="match status" value="1"/>
</dbReference>
<evidence type="ECO:0000259" key="4">
    <source>
        <dbReference type="PROSITE" id="PS50893"/>
    </source>
</evidence>
<dbReference type="EMBL" id="AP024718">
    <property type="protein sequence ID" value="BCX89673.1"/>
    <property type="molecule type" value="Genomic_DNA"/>
</dbReference>
<evidence type="ECO:0000313" key="6">
    <source>
        <dbReference type="Proteomes" id="UP001321450"/>
    </source>
</evidence>
<dbReference type="GO" id="GO:0016887">
    <property type="term" value="F:ATP hydrolysis activity"/>
    <property type="evidence" value="ECO:0007669"/>
    <property type="project" value="InterPro"/>
</dbReference>